<dbReference type="AlphaFoldDB" id="A0A109W2V6"/>
<dbReference type="EMBL" id="CP014228">
    <property type="protein sequence ID" value="AMD87710.1"/>
    <property type="molecule type" value="Genomic_DNA"/>
</dbReference>
<keyword evidence="2" id="KW-1185">Reference proteome</keyword>
<gene>
    <name evidence="1" type="ORF">AXF14_09095</name>
</gene>
<evidence type="ECO:0000313" key="1">
    <source>
        <dbReference type="EMBL" id="AMD87710.1"/>
    </source>
</evidence>
<dbReference type="KEGG" id="ard:AXF14_09095"/>
<proteinExistence type="predicted"/>
<reference evidence="2" key="1">
    <citation type="submission" date="2016-02" db="EMBL/GenBank/DDBJ databases">
        <authorList>
            <person name="Holder M.E."/>
            <person name="Ajami N.J."/>
            <person name="Petrosino J.F."/>
        </authorList>
    </citation>
    <scope>NUCLEOTIDE SEQUENCE [LARGE SCALE GENOMIC DNA]</scope>
    <source>
        <strain evidence="2">CCUG 36733</strain>
    </source>
</reference>
<evidence type="ECO:0000313" key="2">
    <source>
        <dbReference type="Proteomes" id="UP000065220"/>
    </source>
</evidence>
<protein>
    <submittedName>
        <fullName evidence="1">Uncharacterized protein</fullName>
    </submittedName>
</protein>
<dbReference type="Proteomes" id="UP000065220">
    <property type="component" value="Chromosome"/>
</dbReference>
<name>A0A109W2V6_ACTRD</name>
<organism evidence="1 2">
    <name type="scientific">Actinomyces radicidentis</name>
    <dbReference type="NCBI Taxonomy" id="111015"/>
    <lineage>
        <taxon>Bacteria</taxon>
        <taxon>Bacillati</taxon>
        <taxon>Actinomycetota</taxon>
        <taxon>Actinomycetes</taxon>
        <taxon>Actinomycetales</taxon>
        <taxon>Actinomycetaceae</taxon>
        <taxon>Actinomyces</taxon>
    </lineage>
</organism>
<accession>A0A109W2V6</accession>
<sequence length="166" mass="19038">MYMGCGDAVLRHSHPRWLEKLWHRASPSTTPIRLQALGSADNYSGWSRDIRKQRIEAEGWFPSSPEGLTRILATDYDFPTEAIEAEDEIEGEEVDLPFTPCDKFDHILETRMNNLNTPERRQPWVDSIHALNPRVRILGRVCGFAPAEDDSDETRVLVRPVLIREA</sequence>